<evidence type="ECO:0000256" key="2">
    <source>
        <dbReference type="ARBA" id="ARBA00004718"/>
    </source>
</evidence>
<dbReference type="SUPFAM" id="SSF57850">
    <property type="entry name" value="RING/U-box"/>
    <property type="match status" value="1"/>
</dbReference>
<comment type="caution">
    <text evidence="12">The sequence shown here is derived from an EMBL/GenBank/DDBJ whole genome shotgun (WGS) entry which is preliminary data.</text>
</comment>
<dbReference type="GO" id="GO:0000724">
    <property type="term" value="P:double-strand break repair via homologous recombination"/>
    <property type="evidence" value="ECO:0007669"/>
    <property type="project" value="InterPro"/>
</dbReference>
<dbReference type="CDD" id="cd16651">
    <property type="entry name" value="SPL-RING_NSE2"/>
    <property type="match status" value="1"/>
</dbReference>
<evidence type="ECO:0000259" key="11">
    <source>
        <dbReference type="PROSITE" id="PS51044"/>
    </source>
</evidence>
<dbReference type="InterPro" id="IPR004181">
    <property type="entry name" value="Znf_MIZ"/>
</dbReference>
<dbReference type="GO" id="GO:0005634">
    <property type="term" value="C:nucleus"/>
    <property type="evidence" value="ECO:0007669"/>
    <property type="project" value="UniProtKB-SubCell"/>
</dbReference>
<evidence type="ECO:0000256" key="1">
    <source>
        <dbReference type="ARBA" id="ARBA00004123"/>
    </source>
</evidence>
<dbReference type="PANTHER" id="PTHR21330:SF1">
    <property type="entry name" value="E3 SUMO-PROTEIN LIGASE NSE2"/>
    <property type="match status" value="1"/>
</dbReference>
<keyword evidence="8" id="KW-0862">Zinc</keyword>
<proteinExistence type="inferred from homology"/>
<protein>
    <submittedName>
        <fullName evidence="12">10079_t:CDS:1</fullName>
    </submittedName>
</protein>
<evidence type="ECO:0000256" key="9">
    <source>
        <dbReference type="ARBA" id="ARBA00023242"/>
    </source>
</evidence>
<dbReference type="GO" id="GO:0008270">
    <property type="term" value="F:zinc ion binding"/>
    <property type="evidence" value="ECO:0007669"/>
    <property type="project" value="UniProtKB-KW"/>
</dbReference>
<keyword evidence="13" id="KW-1185">Reference proteome</keyword>
<dbReference type="GO" id="GO:0016925">
    <property type="term" value="P:protein sumoylation"/>
    <property type="evidence" value="ECO:0007669"/>
    <property type="project" value="TreeGrafter"/>
</dbReference>
<evidence type="ECO:0000256" key="5">
    <source>
        <dbReference type="ARBA" id="ARBA00022723"/>
    </source>
</evidence>
<accession>A0A9N9H596</accession>
<name>A0A9N9H596_9GLOM</name>
<evidence type="ECO:0000256" key="3">
    <source>
        <dbReference type="ARBA" id="ARBA00008212"/>
    </source>
</evidence>
<dbReference type="Proteomes" id="UP000789342">
    <property type="component" value="Unassembled WGS sequence"/>
</dbReference>
<keyword evidence="9" id="KW-0539">Nucleus</keyword>
<dbReference type="PANTHER" id="PTHR21330">
    <property type="entry name" value="E3 SUMO-PROTEIN LIGASE NSE2"/>
    <property type="match status" value="1"/>
</dbReference>
<dbReference type="InterPro" id="IPR026846">
    <property type="entry name" value="Nse2(Mms21)"/>
</dbReference>
<dbReference type="PROSITE" id="PS51044">
    <property type="entry name" value="ZF_SP_RING"/>
    <property type="match status" value="1"/>
</dbReference>
<evidence type="ECO:0000256" key="10">
    <source>
        <dbReference type="PROSITE-ProRule" id="PRU00452"/>
    </source>
</evidence>
<comment type="similarity">
    <text evidence="3">Belongs to the NSE2 family.</text>
</comment>
<dbReference type="GO" id="GO:0030915">
    <property type="term" value="C:Smc5-Smc6 complex"/>
    <property type="evidence" value="ECO:0007669"/>
    <property type="project" value="InterPro"/>
</dbReference>
<dbReference type="Gene3D" id="3.30.40.10">
    <property type="entry name" value="Zinc/RING finger domain, C3HC4 (zinc finger)"/>
    <property type="match status" value="1"/>
</dbReference>
<dbReference type="OrthoDB" id="26899at2759"/>
<reference evidence="12" key="1">
    <citation type="submission" date="2021-06" db="EMBL/GenBank/DDBJ databases">
        <authorList>
            <person name="Kallberg Y."/>
            <person name="Tangrot J."/>
            <person name="Rosling A."/>
        </authorList>
    </citation>
    <scope>NUCLEOTIDE SEQUENCE</scope>
    <source>
        <strain evidence="12">CL551</strain>
    </source>
</reference>
<dbReference type="InterPro" id="IPR013083">
    <property type="entry name" value="Znf_RING/FYVE/PHD"/>
</dbReference>
<dbReference type="GO" id="GO:0061665">
    <property type="term" value="F:SUMO ligase activity"/>
    <property type="evidence" value="ECO:0007669"/>
    <property type="project" value="TreeGrafter"/>
</dbReference>
<keyword evidence="6 10" id="KW-0863">Zinc-finger</keyword>
<gene>
    <name evidence="12" type="ORF">AMORRO_LOCUS10345</name>
</gene>
<evidence type="ECO:0000313" key="13">
    <source>
        <dbReference type="Proteomes" id="UP000789342"/>
    </source>
</evidence>
<comment type="pathway">
    <text evidence="2">Protein modification; protein sumoylation.</text>
</comment>
<keyword evidence="7" id="KW-0833">Ubl conjugation pathway</keyword>
<evidence type="ECO:0000313" key="12">
    <source>
        <dbReference type="EMBL" id="CAG8659542.1"/>
    </source>
</evidence>
<comment type="subcellular location">
    <subcellularLocation>
        <location evidence="1">Nucleus</location>
    </subcellularLocation>
</comment>
<keyword evidence="5" id="KW-0479">Metal-binding</keyword>
<evidence type="ECO:0000256" key="6">
    <source>
        <dbReference type="ARBA" id="ARBA00022771"/>
    </source>
</evidence>
<evidence type="ECO:0000256" key="8">
    <source>
        <dbReference type="ARBA" id="ARBA00022833"/>
    </source>
</evidence>
<organism evidence="12 13">
    <name type="scientific">Acaulospora morrowiae</name>
    <dbReference type="NCBI Taxonomy" id="94023"/>
    <lineage>
        <taxon>Eukaryota</taxon>
        <taxon>Fungi</taxon>
        <taxon>Fungi incertae sedis</taxon>
        <taxon>Mucoromycota</taxon>
        <taxon>Glomeromycotina</taxon>
        <taxon>Glomeromycetes</taxon>
        <taxon>Diversisporales</taxon>
        <taxon>Acaulosporaceae</taxon>
        <taxon>Acaulospora</taxon>
    </lineage>
</organism>
<evidence type="ECO:0000256" key="7">
    <source>
        <dbReference type="ARBA" id="ARBA00022786"/>
    </source>
</evidence>
<dbReference type="EMBL" id="CAJVPV010011277">
    <property type="protein sequence ID" value="CAG8659542.1"/>
    <property type="molecule type" value="Genomic_DNA"/>
</dbReference>
<dbReference type="AlphaFoldDB" id="A0A9N9H596"/>
<feature type="domain" description="SP-RING-type" evidence="11">
    <location>
        <begin position="143"/>
        <end position="229"/>
    </location>
</feature>
<sequence>MSSSRITRSSLGVTTASRNERREFDILLRELNEMLPYVSKGITFATESAVAQLDNVIRECIDMECTIVSQKEALEKIKTKIEAGQEVDLVEAYKSIYEAALEEYETAPEDEKYFQNEYYRDFRQKIWEVNHPDETMPPLNGNEDDEIVMGKQKESLHCPITTLLLEDPVTSKVCKHTFSKDAILQLIRRNRDAVSCPMTGCDKQIMEHDLQPNKRIERKVARYRAEYDDPMNDVEYTSVD</sequence>
<keyword evidence="4" id="KW-0808">Transferase</keyword>
<evidence type="ECO:0000256" key="4">
    <source>
        <dbReference type="ARBA" id="ARBA00022679"/>
    </source>
</evidence>
<dbReference type="Pfam" id="PF11789">
    <property type="entry name" value="zf-Nse"/>
    <property type="match status" value="1"/>
</dbReference>